<reference evidence="2" key="1">
    <citation type="submission" date="2018-05" db="EMBL/GenBank/DDBJ databases">
        <authorList>
            <person name="Lanie J.A."/>
            <person name="Ng W.-L."/>
            <person name="Kazmierczak K.M."/>
            <person name="Andrzejewski T.M."/>
            <person name="Davidsen T.M."/>
            <person name="Wayne K.J."/>
            <person name="Tettelin H."/>
            <person name="Glass J.I."/>
            <person name="Rusch D."/>
            <person name="Podicherti R."/>
            <person name="Tsui H.-C.T."/>
            <person name="Winkler M.E."/>
        </authorList>
    </citation>
    <scope>NUCLEOTIDE SEQUENCE</scope>
</reference>
<keyword evidence="1" id="KW-0472">Membrane</keyword>
<accession>A0A382ASG9</accession>
<keyword evidence="1" id="KW-0812">Transmembrane</keyword>
<feature type="transmembrane region" description="Helical" evidence="1">
    <location>
        <begin position="85"/>
        <end position="104"/>
    </location>
</feature>
<feature type="non-terminal residue" evidence="2">
    <location>
        <position position="1"/>
    </location>
</feature>
<protein>
    <submittedName>
        <fullName evidence="2">Uncharacterized protein</fullName>
    </submittedName>
</protein>
<gene>
    <name evidence="2" type="ORF">METZ01_LOCUS156837</name>
</gene>
<evidence type="ECO:0000313" key="2">
    <source>
        <dbReference type="EMBL" id="SVB03983.1"/>
    </source>
</evidence>
<name>A0A382ASG9_9ZZZZ</name>
<evidence type="ECO:0000256" key="1">
    <source>
        <dbReference type="SAM" id="Phobius"/>
    </source>
</evidence>
<organism evidence="2">
    <name type="scientific">marine metagenome</name>
    <dbReference type="NCBI Taxonomy" id="408172"/>
    <lineage>
        <taxon>unclassified sequences</taxon>
        <taxon>metagenomes</taxon>
        <taxon>ecological metagenomes</taxon>
    </lineage>
</organism>
<dbReference type="EMBL" id="UINC01026471">
    <property type="protein sequence ID" value="SVB03983.1"/>
    <property type="molecule type" value="Genomic_DNA"/>
</dbReference>
<sequence length="122" mass="13655">VSTSQIRLYLKSNFVISRAIGTAITTQVDVTENARIIDLQKIIRVFILKSHNQESAPALRPLKIRYTRGSMHAMVTSKQGITKPIGILKILRYILLGLVTIILFNKMVRRISDGAPEFSSSC</sequence>
<proteinExistence type="predicted"/>
<keyword evidence="1" id="KW-1133">Transmembrane helix</keyword>
<dbReference type="AlphaFoldDB" id="A0A382ASG9"/>